<evidence type="ECO:0000313" key="2">
    <source>
        <dbReference type="EMBL" id="RTQ93156.1"/>
    </source>
</evidence>
<dbReference type="AlphaFoldDB" id="A0A431URZ0"/>
<name>A0A431URZ0_9BACI</name>
<keyword evidence="1" id="KW-1133">Transmembrane helix</keyword>
<feature type="transmembrane region" description="Helical" evidence="1">
    <location>
        <begin position="6"/>
        <end position="25"/>
    </location>
</feature>
<protein>
    <submittedName>
        <fullName evidence="2">DUF2304 domain-containing protein</fullName>
    </submittedName>
</protein>
<dbReference type="OrthoDB" id="2648458at2"/>
<accession>A0A431URZ0</accession>
<proteinExistence type="predicted"/>
<evidence type="ECO:0000313" key="3">
    <source>
        <dbReference type="Proteomes" id="UP000276349"/>
    </source>
</evidence>
<dbReference type="Proteomes" id="UP000276349">
    <property type="component" value="Unassembled WGS sequence"/>
</dbReference>
<feature type="transmembrane region" description="Helical" evidence="1">
    <location>
        <begin position="71"/>
        <end position="90"/>
    </location>
</feature>
<comment type="caution">
    <text evidence="2">The sequence shown here is derived from an EMBL/GenBank/DDBJ whole genome shotgun (WGS) entry which is preliminary data.</text>
</comment>
<organism evidence="2 3">
    <name type="scientific">Lysinibacillus telephonicus</name>
    <dbReference type="NCBI Taxonomy" id="1714840"/>
    <lineage>
        <taxon>Bacteria</taxon>
        <taxon>Bacillati</taxon>
        <taxon>Bacillota</taxon>
        <taxon>Bacilli</taxon>
        <taxon>Bacillales</taxon>
        <taxon>Bacillaceae</taxon>
        <taxon>Lysinibacillus</taxon>
    </lineage>
</organism>
<keyword evidence="3" id="KW-1185">Reference proteome</keyword>
<dbReference type="EMBL" id="RXNR01000022">
    <property type="protein sequence ID" value="RTQ93156.1"/>
    <property type="molecule type" value="Genomic_DNA"/>
</dbReference>
<dbReference type="Pfam" id="PF10066">
    <property type="entry name" value="DUF2304"/>
    <property type="match status" value="1"/>
</dbReference>
<reference evidence="2 3" key="1">
    <citation type="submission" date="2018-12" db="EMBL/GenBank/DDBJ databases">
        <authorList>
            <person name="Yu L."/>
        </authorList>
    </citation>
    <scope>NUCLEOTIDE SEQUENCE [LARGE SCALE GENOMIC DNA]</scope>
    <source>
        <strain evidence="2 3">S5H2222</strain>
    </source>
</reference>
<sequence length="122" mass="13856">MITIRLQLVLLALTIISLFILIRMIARYKLDLKYSLLWLLLGGGFIIFTIFPTTVYYIAKFLSIETPTNALFLLGILFLIAIVFSLTIAISNASNNIKKLSQELGVLKLELSKLKKFDKDNM</sequence>
<dbReference type="RefSeq" id="WP_126294214.1">
    <property type="nucleotide sequence ID" value="NZ_RXNR01000022.1"/>
</dbReference>
<feature type="transmembrane region" description="Helical" evidence="1">
    <location>
        <begin position="37"/>
        <end position="59"/>
    </location>
</feature>
<keyword evidence="1" id="KW-0472">Membrane</keyword>
<keyword evidence="1" id="KW-0812">Transmembrane</keyword>
<gene>
    <name evidence="2" type="ORF">EKG35_09495</name>
</gene>
<evidence type="ECO:0000256" key="1">
    <source>
        <dbReference type="SAM" id="Phobius"/>
    </source>
</evidence>
<dbReference type="InterPro" id="IPR019277">
    <property type="entry name" value="DUF2304"/>
</dbReference>